<organism evidence="2 3">
    <name type="scientific">Photobacterium marinum</name>
    <dbReference type="NCBI Taxonomy" id="1056511"/>
    <lineage>
        <taxon>Bacteria</taxon>
        <taxon>Pseudomonadati</taxon>
        <taxon>Pseudomonadota</taxon>
        <taxon>Gammaproteobacteria</taxon>
        <taxon>Vibrionales</taxon>
        <taxon>Vibrionaceae</taxon>
        <taxon>Photobacterium</taxon>
    </lineage>
</organism>
<evidence type="ECO:0000313" key="3">
    <source>
        <dbReference type="Proteomes" id="UP000011134"/>
    </source>
</evidence>
<evidence type="ECO:0000259" key="1">
    <source>
        <dbReference type="Pfam" id="PF07603"/>
    </source>
</evidence>
<gene>
    <name evidence="2" type="ORF">C942_00721</name>
</gene>
<dbReference type="Proteomes" id="UP000011134">
    <property type="component" value="Unassembled WGS sequence"/>
</dbReference>
<dbReference type="OrthoDB" id="9815730at2"/>
<dbReference type="RefSeq" id="WP_007465547.1">
    <property type="nucleotide sequence ID" value="NZ_AMZO01000016.1"/>
</dbReference>
<dbReference type="EMBL" id="AMZO01000016">
    <property type="protein sequence ID" value="ELR65638.1"/>
    <property type="molecule type" value="Genomic_DNA"/>
</dbReference>
<dbReference type="PATRIC" id="fig|1056511.3.peg.2210"/>
<dbReference type="PROSITE" id="PS51257">
    <property type="entry name" value="PROKAR_LIPOPROTEIN"/>
    <property type="match status" value="1"/>
</dbReference>
<keyword evidence="3" id="KW-1185">Reference proteome</keyword>
<dbReference type="InterPro" id="IPR011460">
    <property type="entry name" value="Lcl_C"/>
</dbReference>
<reference evidence="2 3" key="1">
    <citation type="submission" date="2012-12" db="EMBL/GenBank/DDBJ databases">
        <title>Genome Assembly of Photobacterium sp. AK15.</title>
        <authorList>
            <person name="Khatri I."/>
            <person name="Vaidya B."/>
            <person name="Srinivas T.N.R."/>
            <person name="Subramanian S."/>
            <person name="Pinnaka A."/>
        </authorList>
    </citation>
    <scope>NUCLEOTIDE SEQUENCE [LARGE SCALE GENOMIC DNA]</scope>
    <source>
        <strain evidence="2 3">AK15</strain>
    </source>
</reference>
<name>L8JBJ3_9GAMM</name>
<evidence type="ECO:0000313" key="2">
    <source>
        <dbReference type="EMBL" id="ELR65638.1"/>
    </source>
</evidence>
<accession>L8JBJ3</accession>
<dbReference type="Pfam" id="PF07603">
    <property type="entry name" value="Lcl_C"/>
    <property type="match status" value="1"/>
</dbReference>
<proteinExistence type="predicted"/>
<feature type="domain" description="Lcl C-terminal" evidence="1">
    <location>
        <begin position="293"/>
        <end position="422"/>
    </location>
</feature>
<comment type="caution">
    <text evidence="2">The sequence shown here is derived from an EMBL/GenBank/DDBJ whole genome shotgun (WGS) entry which is preliminary data.</text>
</comment>
<sequence>MKYQLSVLAAAMLVTGCNGVGDRPDESSPQYSISGRITAQVAQGNETVCADFNGDFVCDSDEPSASAKNGEFTIKSTNKAIYDVPLVVNLDTGVSTIARSAADSSTNALLVSPGQRKVTGNEINAVSTLVASQAASGNSFGDAVKSAKSMLIAMGLPATDNLLNEGSNSEYVTFENNFLSIVTALDKTTPDFSLVMLTQNLEKYKDVLMAAAPSDAELKRVIDNINGSVAKVALNDTGVATYYTDSVDKTQPSTDYPGQDAELGFDKTDNGFKFVKLDKHGKPLPDAAAEWSCVKDARTGLIWESKKNDENSIQHFDRLYAYQVADKFEPYIEDLNAASCKAKGDDVCTTEQYVKYLNEQQVCGINTWRLPTYYEFYDLIDFGETETDDGGEVYGLTYKYFPLQSIASDVFEGEVWTSTDFYTEYSDQNSEGGMYISIIQTRGDERGQIYMDQILSNKAASDNSTSYQLPIRLVSKESNN</sequence>
<dbReference type="AlphaFoldDB" id="L8JBJ3"/>
<protein>
    <recommendedName>
        <fullName evidence="1">Lcl C-terminal domain-containing protein</fullName>
    </recommendedName>
</protein>